<dbReference type="SUPFAM" id="SSF103473">
    <property type="entry name" value="MFS general substrate transporter"/>
    <property type="match status" value="1"/>
</dbReference>
<feature type="transmembrane region" description="Helical" evidence="4">
    <location>
        <begin position="264"/>
        <end position="289"/>
    </location>
</feature>
<protein>
    <submittedName>
        <fullName evidence="6">MFS transporter</fullName>
    </submittedName>
</protein>
<gene>
    <name evidence="6" type="ORF">GCM10023231_12870</name>
</gene>
<evidence type="ECO:0000313" key="6">
    <source>
        <dbReference type="EMBL" id="GAA4786352.1"/>
    </source>
</evidence>
<dbReference type="InterPro" id="IPR020846">
    <property type="entry name" value="MFS_dom"/>
</dbReference>
<feature type="transmembrane region" description="Helical" evidence="4">
    <location>
        <begin position="301"/>
        <end position="319"/>
    </location>
</feature>
<dbReference type="InterPro" id="IPR010645">
    <property type="entry name" value="MFS_4"/>
</dbReference>
<feature type="transmembrane region" description="Helical" evidence="4">
    <location>
        <begin position="101"/>
        <end position="120"/>
    </location>
</feature>
<feature type="transmembrane region" description="Helical" evidence="4">
    <location>
        <begin position="71"/>
        <end position="89"/>
    </location>
</feature>
<feature type="transmembrane region" description="Helical" evidence="4">
    <location>
        <begin position="239"/>
        <end position="258"/>
    </location>
</feature>
<accession>A0ABP9AUC7</accession>
<feature type="transmembrane region" description="Helical" evidence="4">
    <location>
        <begin position="325"/>
        <end position="346"/>
    </location>
</feature>
<evidence type="ECO:0000256" key="1">
    <source>
        <dbReference type="ARBA" id="ARBA00022692"/>
    </source>
</evidence>
<dbReference type="InterPro" id="IPR036259">
    <property type="entry name" value="MFS_trans_sf"/>
</dbReference>
<keyword evidence="3 4" id="KW-0472">Membrane</keyword>
<evidence type="ECO:0000256" key="3">
    <source>
        <dbReference type="ARBA" id="ARBA00023136"/>
    </source>
</evidence>
<evidence type="ECO:0000256" key="2">
    <source>
        <dbReference type="ARBA" id="ARBA00022989"/>
    </source>
</evidence>
<dbReference type="Pfam" id="PF06779">
    <property type="entry name" value="MFS_4"/>
    <property type="match status" value="1"/>
</dbReference>
<dbReference type="Gene3D" id="1.20.1250.20">
    <property type="entry name" value="MFS general substrate transporter like domains"/>
    <property type="match status" value="2"/>
</dbReference>
<dbReference type="PANTHER" id="PTHR23537:SF1">
    <property type="entry name" value="SUGAR TRANSPORTER"/>
    <property type="match status" value="1"/>
</dbReference>
<feature type="transmembrane region" description="Helical" evidence="4">
    <location>
        <begin position="41"/>
        <end position="65"/>
    </location>
</feature>
<comment type="caution">
    <text evidence="6">The sequence shown here is derived from an EMBL/GenBank/DDBJ whole genome shotgun (WGS) entry which is preliminary data.</text>
</comment>
<proteinExistence type="predicted"/>
<dbReference type="Proteomes" id="UP001501411">
    <property type="component" value="Unassembled WGS sequence"/>
</dbReference>
<feature type="transmembrane region" description="Helical" evidence="4">
    <location>
        <begin position="6"/>
        <end position="29"/>
    </location>
</feature>
<feature type="domain" description="Major facilitator superfamily (MFS) profile" evidence="5">
    <location>
        <begin position="1"/>
        <end position="351"/>
    </location>
</feature>
<name>A0ABP9AUC7_9SPHI</name>
<feature type="transmembrane region" description="Helical" evidence="4">
    <location>
        <begin position="173"/>
        <end position="195"/>
    </location>
</feature>
<feature type="transmembrane region" description="Helical" evidence="4">
    <location>
        <begin position="132"/>
        <end position="150"/>
    </location>
</feature>
<dbReference type="EMBL" id="BAABIQ010000006">
    <property type="protein sequence ID" value="GAA4786352.1"/>
    <property type="molecule type" value="Genomic_DNA"/>
</dbReference>
<evidence type="ECO:0000256" key="4">
    <source>
        <dbReference type="SAM" id="Phobius"/>
    </source>
</evidence>
<sequence length="352" mass="38688">MKEQANLSAVAGGLLAAINYIGYFTGAIIAIKLKSHLHKFYFYRISLVAAIVTTVAMGFTTNYFAWGMLRFLSGISSIAGFTLASGLVLEWLTTHHFKKELGLHFSGIGLGIFFSGVVFLLFEKSFSWDKLWFIYGVLGILFFLPAWFWLPKPTIEAANKTSVSSAENVSRKWFWLMLSAYFCAGFGYVISATFIVDMLKQLSTFQGKSAFIWLIVGLSGMPATYLWDFISRKTGAINSLIIAYLLQVVSVLIPAFSAAQIPNLIGAILFGSTFVGIVSLTLTLIGNNYPQNPVKAMSKLTLTYGLAQIIAPIISGYSVKTTGNYVTILCITALLIVVGTFLLVLLQWVEKD</sequence>
<keyword evidence="7" id="KW-1185">Reference proteome</keyword>
<keyword evidence="1 4" id="KW-0812">Transmembrane</keyword>
<dbReference type="PROSITE" id="PS50850">
    <property type="entry name" value="MFS"/>
    <property type="match status" value="1"/>
</dbReference>
<organism evidence="6 7">
    <name type="scientific">Olivibacter ginsenosidimutans</name>
    <dbReference type="NCBI Taxonomy" id="1176537"/>
    <lineage>
        <taxon>Bacteria</taxon>
        <taxon>Pseudomonadati</taxon>
        <taxon>Bacteroidota</taxon>
        <taxon>Sphingobacteriia</taxon>
        <taxon>Sphingobacteriales</taxon>
        <taxon>Sphingobacteriaceae</taxon>
        <taxon>Olivibacter</taxon>
    </lineage>
</organism>
<feature type="transmembrane region" description="Helical" evidence="4">
    <location>
        <begin position="210"/>
        <end position="227"/>
    </location>
</feature>
<keyword evidence="2 4" id="KW-1133">Transmembrane helix</keyword>
<evidence type="ECO:0000313" key="7">
    <source>
        <dbReference type="Proteomes" id="UP001501411"/>
    </source>
</evidence>
<dbReference type="PANTHER" id="PTHR23537">
    <property type="match status" value="1"/>
</dbReference>
<reference evidence="7" key="1">
    <citation type="journal article" date="2019" name="Int. J. Syst. Evol. Microbiol.">
        <title>The Global Catalogue of Microorganisms (GCM) 10K type strain sequencing project: providing services to taxonomists for standard genome sequencing and annotation.</title>
        <authorList>
            <consortium name="The Broad Institute Genomics Platform"/>
            <consortium name="The Broad Institute Genome Sequencing Center for Infectious Disease"/>
            <person name="Wu L."/>
            <person name="Ma J."/>
        </authorList>
    </citation>
    <scope>NUCLEOTIDE SEQUENCE [LARGE SCALE GENOMIC DNA]</scope>
    <source>
        <strain evidence="7">JCM 18200</strain>
    </source>
</reference>
<evidence type="ECO:0000259" key="5">
    <source>
        <dbReference type="PROSITE" id="PS50850"/>
    </source>
</evidence>